<dbReference type="STRING" id="307972.A0A2G8KLQ2"/>
<reference evidence="8 9" key="1">
    <citation type="journal article" date="2017" name="PLoS Biol.">
        <title>The sea cucumber genome provides insights into morphological evolution and visceral regeneration.</title>
        <authorList>
            <person name="Zhang X."/>
            <person name="Sun L."/>
            <person name="Yuan J."/>
            <person name="Sun Y."/>
            <person name="Gao Y."/>
            <person name="Zhang L."/>
            <person name="Li S."/>
            <person name="Dai H."/>
            <person name="Hamel J.F."/>
            <person name="Liu C."/>
            <person name="Yu Y."/>
            <person name="Liu S."/>
            <person name="Lin W."/>
            <person name="Guo K."/>
            <person name="Jin S."/>
            <person name="Xu P."/>
            <person name="Storey K.B."/>
            <person name="Huan P."/>
            <person name="Zhang T."/>
            <person name="Zhou Y."/>
            <person name="Zhang J."/>
            <person name="Lin C."/>
            <person name="Li X."/>
            <person name="Xing L."/>
            <person name="Huo D."/>
            <person name="Sun M."/>
            <person name="Wang L."/>
            <person name="Mercier A."/>
            <person name="Li F."/>
            <person name="Yang H."/>
            <person name="Xiang J."/>
        </authorList>
    </citation>
    <scope>NUCLEOTIDE SEQUENCE [LARGE SCALE GENOMIC DNA]</scope>
    <source>
        <strain evidence="8">Shaxun</strain>
        <tissue evidence="8">Muscle</tissue>
    </source>
</reference>
<dbReference type="SMART" id="SM00184">
    <property type="entry name" value="RING"/>
    <property type="match status" value="1"/>
</dbReference>
<dbReference type="CDD" id="cd16637">
    <property type="entry name" value="mRING-HC-C3HC3D_LNX1-like"/>
    <property type="match status" value="1"/>
</dbReference>
<name>A0A2G8KLQ2_STIJA</name>
<feature type="domain" description="PDZ" evidence="6">
    <location>
        <begin position="265"/>
        <end position="334"/>
    </location>
</feature>
<feature type="domain" description="PDZ" evidence="6">
    <location>
        <begin position="167"/>
        <end position="251"/>
    </location>
</feature>
<keyword evidence="1 4" id="KW-0479">Metal-binding</keyword>
<feature type="zinc finger region" description="TRAF-type" evidence="4">
    <location>
        <begin position="101"/>
        <end position="135"/>
    </location>
</feature>
<dbReference type="Gene3D" id="2.30.42.10">
    <property type="match status" value="4"/>
</dbReference>
<dbReference type="Pfam" id="PF00097">
    <property type="entry name" value="zf-C3HC4"/>
    <property type="match status" value="1"/>
</dbReference>
<dbReference type="SMART" id="SM00228">
    <property type="entry name" value="PDZ"/>
    <property type="match status" value="4"/>
</dbReference>
<proteinExistence type="predicted"/>
<dbReference type="SUPFAM" id="SSF57850">
    <property type="entry name" value="RING/U-box"/>
    <property type="match status" value="1"/>
</dbReference>
<dbReference type="OrthoDB" id="438726at2759"/>
<dbReference type="InterPro" id="IPR017907">
    <property type="entry name" value="Znf_RING_CS"/>
</dbReference>
<dbReference type="Gene3D" id="3.30.40.10">
    <property type="entry name" value="Zinc/RING finger domain, C3HC4 (zinc finger)"/>
    <property type="match status" value="1"/>
</dbReference>
<dbReference type="Pfam" id="PF00595">
    <property type="entry name" value="PDZ"/>
    <property type="match status" value="4"/>
</dbReference>
<feature type="domain" description="PDZ" evidence="6">
    <location>
        <begin position="372"/>
        <end position="448"/>
    </location>
</feature>
<dbReference type="InterPro" id="IPR013083">
    <property type="entry name" value="Znf_RING/FYVE/PHD"/>
</dbReference>
<evidence type="ECO:0000256" key="4">
    <source>
        <dbReference type="PROSITE-ProRule" id="PRU00207"/>
    </source>
</evidence>
<evidence type="ECO:0000313" key="9">
    <source>
        <dbReference type="Proteomes" id="UP000230750"/>
    </source>
</evidence>
<dbReference type="SUPFAM" id="SSF50156">
    <property type="entry name" value="PDZ domain-like"/>
    <property type="match status" value="4"/>
</dbReference>
<evidence type="ECO:0000313" key="8">
    <source>
        <dbReference type="EMBL" id="PIK48897.1"/>
    </source>
</evidence>
<dbReference type="InterPro" id="IPR001478">
    <property type="entry name" value="PDZ"/>
</dbReference>
<gene>
    <name evidence="8" type="ORF">BSL78_14232</name>
</gene>
<evidence type="ECO:0000259" key="6">
    <source>
        <dbReference type="PROSITE" id="PS50106"/>
    </source>
</evidence>
<dbReference type="InterPro" id="IPR001841">
    <property type="entry name" value="Znf_RING"/>
</dbReference>
<evidence type="ECO:0000256" key="3">
    <source>
        <dbReference type="ARBA" id="ARBA00022833"/>
    </source>
</evidence>
<dbReference type="InterPro" id="IPR018957">
    <property type="entry name" value="Znf_C3HC4_RING-type"/>
</dbReference>
<dbReference type="EMBL" id="MRZV01000494">
    <property type="protein sequence ID" value="PIK48897.1"/>
    <property type="molecule type" value="Genomic_DNA"/>
</dbReference>
<dbReference type="Proteomes" id="UP000230750">
    <property type="component" value="Unassembled WGS sequence"/>
</dbReference>
<feature type="domain" description="TRAF-type" evidence="7">
    <location>
        <begin position="101"/>
        <end position="135"/>
    </location>
</feature>
<organism evidence="8 9">
    <name type="scientific">Stichopus japonicus</name>
    <name type="common">Sea cucumber</name>
    <dbReference type="NCBI Taxonomy" id="307972"/>
    <lineage>
        <taxon>Eukaryota</taxon>
        <taxon>Metazoa</taxon>
        <taxon>Echinodermata</taxon>
        <taxon>Eleutherozoa</taxon>
        <taxon>Echinozoa</taxon>
        <taxon>Holothuroidea</taxon>
        <taxon>Aspidochirotacea</taxon>
        <taxon>Aspidochirotida</taxon>
        <taxon>Stichopodidae</taxon>
        <taxon>Apostichopus</taxon>
    </lineage>
</organism>
<dbReference type="AlphaFoldDB" id="A0A2G8KLQ2"/>
<dbReference type="InterPro" id="IPR001293">
    <property type="entry name" value="Znf_TRAF"/>
</dbReference>
<dbReference type="InterPro" id="IPR051342">
    <property type="entry name" value="PDZ_scaffold"/>
</dbReference>
<evidence type="ECO:0000259" key="5">
    <source>
        <dbReference type="PROSITE" id="PS50089"/>
    </source>
</evidence>
<dbReference type="GO" id="GO:0008270">
    <property type="term" value="F:zinc ion binding"/>
    <property type="evidence" value="ECO:0007669"/>
    <property type="project" value="UniProtKB-KW"/>
</dbReference>
<dbReference type="PANTHER" id="PTHR19964">
    <property type="entry name" value="MULTIPLE PDZ DOMAIN PROTEIN"/>
    <property type="match status" value="1"/>
</dbReference>
<accession>A0A2G8KLQ2</accession>
<evidence type="ECO:0000256" key="1">
    <source>
        <dbReference type="ARBA" id="ARBA00022723"/>
    </source>
</evidence>
<feature type="domain" description="PDZ" evidence="6">
    <location>
        <begin position="491"/>
        <end position="577"/>
    </location>
</feature>
<dbReference type="PROSITE" id="PS50089">
    <property type="entry name" value="ZF_RING_2"/>
    <property type="match status" value="1"/>
</dbReference>
<sequence>MASAMQYVESACAKCGREHSHTENHEYEYKDTVDDDMNCHICLAPILDPLDTKCGHTFCDLCITQTVKAIKMCPLDRKPTRIEELRESNYAFKRLLDKLKVECPNCSAGMERGQLEGHLQGRCRSKRVRCTYAGCQWNGPEREHADHVETCEFGFKNASIKNGAKTTIEFEMEEGELIGISVVGGNETPLIAIMVQEVFQNGAAKRDKRLKAGDIILKVNDMDIQDVQHVVAKNALSSAKGTIKLMVYREQREMDKFSSNLELKRVSIMKNKGVPLGISISGKKKQPGVFIVNVAPDSVAARDRRLKAHDRIVEVNGRRVNQIPPQGCLSCLREKSEQSRRNSKDFESSVAAEATYQPLRLAVIPRARAEKTVVIKKCSSSEKLGMSLAGGISPKVNIPIYVSKIGPDGCVGRSGQLNVGDIILAVDGKKLSDLSHQECLDKVQKANKNSRQVSFKVIEADDIENGGNGNSYHPSWLKWLALPPQIDNSKKVSLQKAKEESLGFIITGGIDSSHGPQPIFIQTVMPGGVAYKSKLLKCGDIIVKVNDNPLTRVSHEQALQVLRGVKEKADLVIKSWPGTLV</sequence>
<keyword evidence="3 4" id="KW-0862">Zinc</keyword>
<dbReference type="PROSITE" id="PS50145">
    <property type="entry name" value="ZF_TRAF"/>
    <property type="match status" value="1"/>
</dbReference>
<evidence type="ECO:0000259" key="7">
    <source>
        <dbReference type="PROSITE" id="PS50145"/>
    </source>
</evidence>
<dbReference type="PROSITE" id="PS00518">
    <property type="entry name" value="ZF_RING_1"/>
    <property type="match status" value="1"/>
</dbReference>
<keyword evidence="2 4" id="KW-0863">Zinc-finger</keyword>
<dbReference type="PANTHER" id="PTHR19964:SF84">
    <property type="entry name" value="LIGAND OF NUMB PROTEIN X 2-LIKE ISOFORM X1"/>
    <property type="match status" value="1"/>
</dbReference>
<dbReference type="PROSITE" id="PS50106">
    <property type="entry name" value="PDZ"/>
    <property type="match status" value="4"/>
</dbReference>
<dbReference type="Pfam" id="PF02176">
    <property type="entry name" value="zf-TRAF"/>
    <property type="match status" value="1"/>
</dbReference>
<evidence type="ECO:0000256" key="2">
    <source>
        <dbReference type="ARBA" id="ARBA00022771"/>
    </source>
</evidence>
<keyword evidence="9" id="KW-1185">Reference proteome</keyword>
<dbReference type="SUPFAM" id="SSF49599">
    <property type="entry name" value="TRAF domain-like"/>
    <property type="match status" value="1"/>
</dbReference>
<comment type="caution">
    <text evidence="8">The sequence shown here is derived from an EMBL/GenBank/DDBJ whole genome shotgun (WGS) entry which is preliminary data.</text>
</comment>
<protein>
    <submittedName>
        <fullName evidence="8">Putative E3 ubiquitin-protein ligase LNX isoform X3</fullName>
    </submittedName>
</protein>
<feature type="domain" description="RING-type" evidence="5">
    <location>
        <begin position="39"/>
        <end position="77"/>
    </location>
</feature>
<dbReference type="InterPro" id="IPR036034">
    <property type="entry name" value="PDZ_sf"/>
</dbReference>